<feature type="domain" description="SSD" evidence="8">
    <location>
        <begin position="486"/>
        <end position="616"/>
    </location>
</feature>
<evidence type="ECO:0000313" key="10">
    <source>
        <dbReference type="Proteomes" id="UP000308705"/>
    </source>
</evidence>
<dbReference type="AlphaFoldDB" id="A0A4U3MA78"/>
<dbReference type="EMBL" id="SZQA01000024">
    <property type="protein sequence ID" value="TKK85945.1"/>
    <property type="molecule type" value="Genomic_DNA"/>
</dbReference>
<evidence type="ECO:0000313" key="9">
    <source>
        <dbReference type="EMBL" id="TKK85945.1"/>
    </source>
</evidence>
<feature type="transmembrane region" description="Helical" evidence="7">
    <location>
        <begin position="160"/>
        <end position="183"/>
    </location>
</feature>
<comment type="caution">
    <text evidence="9">The sequence shown here is derived from an EMBL/GenBank/DDBJ whole genome shotgun (WGS) entry which is preliminary data.</text>
</comment>
<feature type="transmembrane region" description="Helical" evidence="7">
    <location>
        <begin position="485"/>
        <end position="509"/>
    </location>
</feature>
<dbReference type="Proteomes" id="UP000308705">
    <property type="component" value="Unassembled WGS sequence"/>
</dbReference>
<dbReference type="SUPFAM" id="SSF82866">
    <property type="entry name" value="Multidrug efflux transporter AcrB transmembrane domain"/>
    <property type="match status" value="2"/>
</dbReference>
<feature type="transmembrane region" description="Helical" evidence="7">
    <location>
        <begin position="131"/>
        <end position="153"/>
    </location>
</feature>
<protein>
    <recommendedName>
        <fullName evidence="8">SSD domain-containing protein</fullName>
    </recommendedName>
</protein>
<keyword evidence="5 7" id="KW-1133">Transmembrane helix</keyword>
<dbReference type="PANTHER" id="PTHR33406">
    <property type="entry name" value="MEMBRANE PROTEIN MJ1562-RELATED"/>
    <property type="match status" value="1"/>
</dbReference>
<proteinExistence type="inferred from homology"/>
<evidence type="ECO:0000256" key="5">
    <source>
        <dbReference type="ARBA" id="ARBA00022989"/>
    </source>
</evidence>
<evidence type="ECO:0000256" key="1">
    <source>
        <dbReference type="ARBA" id="ARBA00004651"/>
    </source>
</evidence>
<feature type="transmembrane region" description="Helical" evidence="7">
    <location>
        <begin position="585"/>
        <end position="606"/>
    </location>
</feature>
<keyword evidence="4 7" id="KW-0812">Transmembrane</keyword>
<comment type="subcellular location">
    <subcellularLocation>
        <location evidence="1">Cell membrane</location>
        <topology evidence="1">Multi-pass membrane protein</topology>
    </subcellularLocation>
</comment>
<evidence type="ECO:0000259" key="8">
    <source>
        <dbReference type="PROSITE" id="PS50156"/>
    </source>
</evidence>
<feature type="transmembrane region" description="Helical" evidence="7">
    <location>
        <begin position="554"/>
        <end position="579"/>
    </location>
</feature>
<dbReference type="Pfam" id="PF03176">
    <property type="entry name" value="MMPL"/>
    <property type="match status" value="2"/>
</dbReference>
<sequence length="648" mass="67627">MKRAWLTLAIWLVSLAGAGMLSGKLDEVRNNDPSAYLPASAESTQVEQARRAFAQGGQIPAIIVWEDKAVEEVRERFPRAEASGNVVRAVVPLEGGDLESLTAEVDRLRELAGPGAYVTGPAGQSADAIEVFGSIDLTLLIATSIVVIIVLLLTYRGPLLWLIPFFSAGAALVSAQAGAYLLAKYADFTVSGQSGGILLVLVFGIATDYALLLVARYREELTRHENRVTAMTVAWKRAAPAIVASAATVVAALLCLLAADQSATRGLGPVCAAGVVCALVAMLTLLPALLVLVPRGVFWPRIPRYGTAETSAGVWTRIGSAVERRPRRTWIITTVVLAGMAATLSVITIGPLADADTYRGRPDSVVGAELLAKNFPATQDGSLVVIAPAGQAAQVRTALDADPGVLSVAEPVVAGPNALINGSVKDPATVERLREIPGAQVGGTVAEALDAELASEHDARLIIPLILAVIVVILGILLRAVVAPLLVIATVVLSFAATLGVSGLIFTHVFGFAATETGVPLLAFVFLVAVGVDYNIFLITRVREETAEHGTRKAALIALSATGGVISSAGVVLAATFAVLGVLPLVVLAEIGFIVAFGVLLDTFVVRSVLLTALTIDVGDRIWWPSRLGSKIVEDRHPLPSNSSAPAR</sequence>
<dbReference type="InterPro" id="IPR050545">
    <property type="entry name" value="Mycobact_MmpL"/>
</dbReference>
<reference evidence="9 10" key="1">
    <citation type="submission" date="2019-04" db="EMBL/GenBank/DDBJ databases">
        <title>Herbidospora sp. NEAU-GS14.nov., a novel actinomycete isolated from soil.</title>
        <authorList>
            <person name="Han L."/>
        </authorList>
    </citation>
    <scope>NUCLEOTIDE SEQUENCE [LARGE SCALE GENOMIC DNA]</scope>
    <source>
        <strain evidence="9 10">NEAU-GS14</strain>
    </source>
</reference>
<dbReference type="GO" id="GO:0005886">
    <property type="term" value="C:plasma membrane"/>
    <property type="evidence" value="ECO:0007669"/>
    <property type="project" value="UniProtKB-SubCell"/>
</dbReference>
<feature type="transmembrane region" description="Helical" evidence="7">
    <location>
        <begin position="238"/>
        <end position="259"/>
    </location>
</feature>
<evidence type="ECO:0000256" key="3">
    <source>
        <dbReference type="ARBA" id="ARBA00022475"/>
    </source>
</evidence>
<keyword evidence="10" id="KW-1185">Reference proteome</keyword>
<comment type="similarity">
    <text evidence="2">Belongs to the resistance-nodulation-cell division (RND) (TC 2.A.6) family. MmpL subfamily.</text>
</comment>
<gene>
    <name evidence="9" type="ORF">FDA94_23905</name>
</gene>
<evidence type="ECO:0000256" key="7">
    <source>
        <dbReference type="SAM" id="Phobius"/>
    </source>
</evidence>
<keyword evidence="3" id="KW-1003">Cell membrane</keyword>
<accession>A0A4U3MA78</accession>
<feature type="transmembrane region" description="Helical" evidence="7">
    <location>
        <begin position="461"/>
        <end position="478"/>
    </location>
</feature>
<feature type="transmembrane region" description="Helical" evidence="7">
    <location>
        <begin position="521"/>
        <end position="542"/>
    </location>
</feature>
<name>A0A4U3MA78_9ACTN</name>
<dbReference type="InterPro" id="IPR000731">
    <property type="entry name" value="SSD"/>
</dbReference>
<dbReference type="InterPro" id="IPR004869">
    <property type="entry name" value="MMPL_dom"/>
</dbReference>
<feature type="transmembrane region" description="Helical" evidence="7">
    <location>
        <begin position="271"/>
        <end position="293"/>
    </location>
</feature>
<keyword evidence="6 7" id="KW-0472">Membrane</keyword>
<dbReference type="Gene3D" id="1.20.1640.10">
    <property type="entry name" value="Multidrug efflux transporter AcrB transmembrane domain"/>
    <property type="match status" value="2"/>
</dbReference>
<dbReference type="PROSITE" id="PS50156">
    <property type="entry name" value="SSD"/>
    <property type="match status" value="1"/>
</dbReference>
<evidence type="ECO:0000256" key="6">
    <source>
        <dbReference type="ARBA" id="ARBA00023136"/>
    </source>
</evidence>
<evidence type="ECO:0000256" key="4">
    <source>
        <dbReference type="ARBA" id="ARBA00022692"/>
    </source>
</evidence>
<dbReference type="PANTHER" id="PTHR33406:SF6">
    <property type="entry name" value="MEMBRANE PROTEIN YDGH-RELATED"/>
    <property type="match status" value="1"/>
</dbReference>
<feature type="transmembrane region" description="Helical" evidence="7">
    <location>
        <begin position="195"/>
        <end position="217"/>
    </location>
</feature>
<dbReference type="OrthoDB" id="2365435at2"/>
<evidence type="ECO:0000256" key="2">
    <source>
        <dbReference type="ARBA" id="ARBA00010157"/>
    </source>
</evidence>
<organism evidence="9 10">
    <name type="scientific">Herbidospora galbida</name>
    <dbReference type="NCBI Taxonomy" id="2575442"/>
    <lineage>
        <taxon>Bacteria</taxon>
        <taxon>Bacillati</taxon>
        <taxon>Actinomycetota</taxon>
        <taxon>Actinomycetes</taxon>
        <taxon>Streptosporangiales</taxon>
        <taxon>Streptosporangiaceae</taxon>
        <taxon>Herbidospora</taxon>
    </lineage>
</organism>
<dbReference type="RefSeq" id="WP_137249310.1">
    <property type="nucleotide sequence ID" value="NZ_SZQA01000024.1"/>
</dbReference>
<feature type="transmembrane region" description="Helical" evidence="7">
    <location>
        <begin position="330"/>
        <end position="353"/>
    </location>
</feature>